<feature type="domain" description="EF-hand" evidence="3">
    <location>
        <begin position="159"/>
        <end position="194"/>
    </location>
</feature>
<dbReference type="InterPro" id="IPR018247">
    <property type="entry name" value="EF_Hand_1_Ca_BS"/>
</dbReference>
<evidence type="ECO:0000259" key="3">
    <source>
        <dbReference type="PROSITE" id="PS50222"/>
    </source>
</evidence>
<evidence type="ECO:0000256" key="1">
    <source>
        <dbReference type="ARBA" id="ARBA00022837"/>
    </source>
</evidence>
<keyword evidence="5" id="KW-1185">Reference proteome</keyword>
<name>A0A0V0QRA5_PSEPJ</name>
<protein>
    <recommendedName>
        <fullName evidence="3">EF-hand domain-containing protein</fullName>
    </recommendedName>
</protein>
<comment type="caution">
    <text evidence="4">The sequence shown here is derived from an EMBL/GenBank/DDBJ whole genome shotgun (WGS) entry which is preliminary data.</text>
</comment>
<dbReference type="InParanoid" id="A0A0V0QRA5"/>
<organism evidence="4 5">
    <name type="scientific">Pseudocohnilembus persalinus</name>
    <name type="common">Ciliate</name>
    <dbReference type="NCBI Taxonomy" id="266149"/>
    <lineage>
        <taxon>Eukaryota</taxon>
        <taxon>Sar</taxon>
        <taxon>Alveolata</taxon>
        <taxon>Ciliophora</taxon>
        <taxon>Intramacronucleata</taxon>
        <taxon>Oligohymenophorea</taxon>
        <taxon>Scuticociliatia</taxon>
        <taxon>Philasterida</taxon>
        <taxon>Pseudocohnilembidae</taxon>
        <taxon>Pseudocohnilembus</taxon>
    </lineage>
</organism>
<keyword evidence="1" id="KW-0106">Calcium</keyword>
<dbReference type="AlphaFoldDB" id="A0A0V0QRA5"/>
<evidence type="ECO:0000313" key="5">
    <source>
        <dbReference type="Proteomes" id="UP000054937"/>
    </source>
</evidence>
<dbReference type="SUPFAM" id="SSF47473">
    <property type="entry name" value="EF-hand"/>
    <property type="match status" value="1"/>
</dbReference>
<accession>A0A0V0QRA5</accession>
<feature type="region of interest" description="Disordered" evidence="2">
    <location>
        <begin position="1"/>
        <end position="35"/>
    </location>
</feature>
<dbReference type="PROSITE" id="PS50222">
    <property type="entry name" value="EF_HAND_2"/>
    <property type="match status" value="1"/>
</dbReference>
<evidence type="ECO:0000256" key="2">
    <source>
        <dbReference type="SAM" id="MobiDB-lite"/>
    </source>
</evidence>
<dbReference type="GO" id="GO:0005509">
    <property type="term" value="F:calcium ion binding"/>
    <property type="evidence" value="ECO:0007669"/>
    <property type="project" value="InterPro"/>
</dbReference>
<dbReference type="PROSITE" id="PS00018">
    <property type="entry name" value="EF_HAND_1"/>
    <property type="match status" value="1"/>
</dbReference>
<gene>
    <name evidence="4" type="ORF">PPERSA_06438</name>
</gene>
<feature type="compositionally biased region" description="Low complexity" evidence="2">
    <location>
        <begin position="24"/>
        <end position="35"/>
    </location>
</feature>
<dbReference type="Gene3D" id="1.10.238.10">
    <property type="entry name" value="EF-hand"/>
    <property type="match status" value="1"/>
</dbReference>
<dbReference type="EMBL" id="LDAU01000110">
    <property type="protein sequence ID" value="KRX04804.1"/>
    <property type="molecule type" value="Genomic_DNA"/>
</dbReference>
<dbReference type="InterPro" id="IPR002048">
    <property type="entry name" value="EF_hand_dom"/>
</dbReference>
<proteinExistence type="predicted"/>
<reference evidence="4 5" key="1">
    <citation type="journal article" date="2015" name="Sci. Rep.">
        <title>Genome of the facultative scuticociliatosis pathogen Pseudocohnilembus persalinus provides insight into its virulence through horizontal gene transfer.</title>
        <authorList>
            <person name="Xiong J."/>
            <person name="Wang G."/>
            <person name="Cheng J."/>
            <person name="Tian M."/>
            <person name="Pan X."/>
            <person name="Warren A."/>
            <person name="Jiang C."/>
            <person name="Yuan D."/>
            <person name="Miao W."/>
        </authorList>
    </citation>
    <scope>NUCLEOTIDE SEQUENCE [LARGE SCALE GENOMIC DNA]</scope>
    <source>
        <strain evidence="4">36N120E</strain>
    </source>
</reference>
<feature type="compositionally biased region" description="Polar residues" evidence="2">
    <location>
        <begin position="1"/>
        <end position="18"/>
    </location>
</feature>
<dbReference type="InterPro" id="IPR011992">
    <property type="entry name" value="EF-hand-dom_pair"/>
</dbReference>
<dbReference type="Proteomes" id="UP000054937">
    <property type="component" value="Unassembled WGS sequence"/>
</dbReference>
<sequence length="197" mass="23792">MGNQQLKQQHQKPNNLSPKKQKKQNTQQQYLQFQQQHSQQLQQQQQKQQQTESNSVIQLQKDEQTKFEVFHESQLNQQFLKEQLLQMDYQEQSVHQIQFKFCALTFLRICNQNLDPPINIDLDINNDIPITIQKKGIMTFKQFKEVLDTFSDDLDQNRCSQEQAYTLFQQLDNDKDNKLSLQEFYIYFQETVKLYEY</sequence>
<evidence type="ECO:0000313" key="4">
    <source>
        <dbReference type="EMBL" id="KRX04804.1"/>
    </source>
</evidence>